<protein>
    <submittedName>
        <fullName evidence="3">AAA-like domain</fullName>
    </submittedName>
</protein>
<sequence length="927" mass="103493">MENQMQTLEPAAKVLAATALSQSLSFCTERKYLEKIGDKSLNDIFSLEAIPSTLREEAAWIEIRQIGKPLEESAESCFTAIQKILYSCFLPKETQLLFLIVGNGVETKLYLGLRATGENIHSKSIVKYLNEFIKGTWPGLQTLIISEADANLARFKKDVSNDIFENIYALTGIPSMEGQYKNLYPATIDKLMAGMSKSKHYAYLVVADPIESNDADFMLYQCREMNGQAESLKSMNVTESLSRGTSDSHSTSNSYTHGTSESVQKRDFSKLGKLALKATGLGLAASVFPAAGSLLDGLSDATGALLPTAANMLGATVGLAGIGNILTGTAPTRSTSTSESTTKGTTDTYGTNESQSQSLSRNIVNKHIEAVSEHLFYHSKRLETGKAIGLWKVGTYLMAEKRSDIQGAALQLRSILSGQESIFEPIRVHDISGILDEEDRNNGKTLREMSLAHLNAPTLMINTRKGKRFDHPLGEHYKELKTVLTTKELSYLINFPLRSVPGISVIDSSPEFSLNQPEINPDERTIDFGKLLYGGSETEISYKLPINLLSKHILLSGINGTGKTNTVQAILNNLSDNVPFLVIEPAKTEYVDWAVEYNKQHPDNPISIFIPGCKSYKDKRSREEILLKQLKINPFEIVWLNKEQEPNVLTHIDRLKSTFAAAFPMYDILPVLMEDLIYTVYQNKTTDWLNETPVYNQTLSPTLNSMSLAVDSVIGNRQYEERVERNMKACLNTRIDSLKRGWKGEMLNTVHSTSWHELFEKPCIINLSYVGDDVDKSFFMALILQFLYEYCTAKAEIGLVDFNDNGCKHLTVVEEAHRVMMKWENPELPQYKSAMMFSNMLSEIRAYGEGLLLVDQVPTRLIPDAIKNTNIKITHRLVAEDDCKAIGESMGINKEQRMIIPKLMVGQCIVSTSLSPDEHWIKVKKVK</sequence>
<dbReference type="InterPro" id="IPR008571">
    <property type="entry name" value="HerA-like"/>
</dbReference>
<dbReference type="AlphaFoldDB" id="A0A174MVJ4"/>
<feature type="region of interest" description="Disordered" evidence="1">
    <location>
        <begin position="328"/>
        <end position="358"/>
    </location>
</feature>
<evidence type="ECO:0000313" key="3">
    <source>
        <dbReference type="EMBL" id="CUP40442.1"/>
    </source>
</evidence>
<dbReference type="InterPro" id="IPR002789">
    <property type="entry name" value="HerA_central"/>
</dbReference>
<evidence type="ECO:0000256" key="1">
    <source>
        <dbReference type="SAM" id="MobiDB-lite"/>
    </source>
</evidence>
<dbReference type="PANTHER" id="PTHR42957">
    <property type="entry name" value="HELICASE MJ1565-RELATED"/>
    <property type="match status" value="1"/>
</dbReference>
<evidence type="ECO:0000259" key="2">
    <source>
        <dbReference type="Pfam" id="PF01935"/>
    </source>
</evidence>
<feature type="region of interest" description="Disordered" evidence="1">
    <location>
        <begin position="237"/>
        <end position="262"/>
    </location>
</feature>
<dbReference type="RefSeq" id="WP_055171814.1">
    <property type="nucleotide sequence ID" value="NZ_CZAI01000004.1"/>
</dbReference>
<dbReference type="Proteomes" id="UP000095657">
    <property type="component" value="Unassembled WGS sequence"/>
</dbReference>
<feature type="domain" description="Helicase HerA central" evidence="2">
    <location>
        <begin position="527"/>
        <end position="784"/>
    </location>
</feature>
<dbReference type="SUPFAM" id="SSF52540">
    <property type="entry name" value="P-loop containing nucleoside triphosphate hydrolases"/>
    <property type="match status" value="1"/>
</dbReference>
<accession>A0A174MVJ4</accession>
<feature type="compositionally biased region" description="Low complexity" evidence="1">
    <location>
        <begin position="329"/>
        <end position="351"/>
    </location>
</feature>
<dbReference type="Gene3D" id="3.40.50.300">
    <property type="entry name" value="P-loop containing nucleotide triphosphate hydrolases"/>
    <property type="match status" value="2"/>
</dbReference>
<dbReference type="STRING" id="47678.ERS852494_02178"/>
<dbReference type="Pfam" id="PF01935">
    <property type="entry name" value="DUF87"/>
    <property type="match status" value="1"/>
</dbReference>
<dbReference type="PANTHER" id="PTHR42957:SF1">
    <property type="entry name" value="HELICASE MJ1565-RELATED"/>
    <property type="match status" value="1"/>
</dbReference>
<proteinExistence type="predicted"/>
<organism evidence="3 4">
    <name type="scientific">Bacteroides caccae</name>
    <dbReference type="NCBI Taxonomy" id="47678"/>
    <lineage>
        <taxon>Bacteria</taxon>
        <taxon>Pseudomonadati</taxon>
        <taxon>Bacteroidota</taxon>
        <taxon>Bacteroidia</taxon>
        <taxon>Bacteroidales</taxon>
        <taxon>Bacteroidaceae</taxon>
        <taxon>Bacteroides</taxon>
    </lineage>
</organism>
<reference evidence="3 4" key="1">
    <citation type="submission" date="2015-09" db="EMBL/GenBank/DDBJ databases">
        <authorList>
            <consortium name="Pathogen Informatics"/>
        </authorList>
    </citation>
    <scope>NUCLEOTIDE SEQUENCE [LARGE SCALE GENOMIC DNA]</scope>
    <source>
        <strain evidence="3 4">2789STDY5834880</strain>
    </source>
</reference>
<gene>
    <name evidence="3" type="ORF">ERS852494_02178</name>
</gene>
<name>A0A174MVJ4_9BACE</name>
<evidence type="ECO:0000313" key="4">
    <source>
        <dbReference type="Proteomes" id="UP000095657"/>
    </source>
</evidence>
<dbReference type="InterPro" id="IPR027417">
    <property type="entry name" value="P-loop_NTPase"/>
</dbReference>
<dbReference type="EMBL" id="CZAI01000004">
    <property type="protein sequence ID" value="CUP40442.1"/>
    <property type="molecule type" value="Genomic_DNA"/>
</dbReference>